<evidence type="ECO:0000313" key="2">
    <source>
        <dbReference type="EMBL" id="QJA82510.1"/>
    </source>
</evidence>
<proteinExistence type="predicted"/>
<accession>A0A6M3IY23</accession>
<sequence length="60" mass="7126">MRRNIYFSQQTEQLLDQAKRLVEEIYGEQYSNSAVIRVALGQWVDKLLAYRDTRPPKNKP</sequence>
<evidence type="ECO:0000313" key="1">
    <source>
        <dbReference type="EMBL" id="QJA62516.1"/>
    </source>
</evidence>
<gene>
    <name evidence="2" type="ORF">MM415A00401_0022</name>
    <name evidence="1" type="ORF">MM415B00765_0016</name>
</gene>
<organism evidence="1">
    <name type="scientific">viral metagenome</name>
    <dbReference type="NCBI Taxonomy" id="1070528"/>
    <lineage>
        <taxon>unclassified sequences</taxon>
        <taxon>metagenomes</taxon>
        <taxon>organismal metagenomes</taxon>
    </lineage>
</organism>
<dbReference type="EMBL" id="MT141473">
    <property type="protein sequence ID" value="QJA62516.1"/>
    <property type="molecule type" value="Genomic_DNA"/>
</dbReference>
<dbReference type="EMBL" id="MT142489">
    <property type="protein sequence ID" value="QJA82510.1"/>
    <property type="molecule type" value="Genomic_DNA"/>
</dbReference>
<dbReference type="AlphaFoldDB" id="A0A6M3IY23"/>
<name>A0A6M3IY23_9ZZZZ</name>
<reference evidence="1" key="1">
    <citation type="submission" date="2020-03" db="EMBL/GenBank/DDBJ databases">
        <title>The deep terrestrial virosphere.</title>
        <authorList>
            <person name="Holmfeldt K."/>
            <person name="Nilsson E."/>
            <person name="Simone D."/>
            <person name="Lopez-Fernandez M."/>
            <person name="Wu X."/>
            <person name="de Brujin I."/>
            <person name="Lundin D."/>
            <person name="Andersson A."/>
            <person name="Bertilsson S."/>
            <person name="Dopson M."/>
        </authorList>
    </citation>
    <scope>NUCLEOTIDE SEQUENCE</scope>
    <source>
        <strain evidence="2">MM415A00401</strain>
        <strain evidence="1">MM415B00765</strain>
    </source>
</reference>
<protein>
    <submittedName>
        <fullName evidence="1">Uncharacterized protein</fullName>
    </submittedName>
</protein>